<dbReference type="EMBL" id="JAVDWR010000008">
    <property type="protein sequence ID" value="MDR7121689.1"/>
    <property type="molecule type" value="Genomic_DNA"/>
</dbReference>
<evidence type="ECO:0008006" key="3">
    <source>
        <dbReference type="Google" id="ProtNLM"/>
    </source>
</evidence>
<proteinExistence type="predicted"/>
<dbReference type="RefSeq" id="WP_310279211.1">
    <property type="nucleotide sequence ID" value="NZ_JAVDWR010000008.1"/>
</dbReference>
<sequence length="753" mass="85654">MTDIIDTLSKKAFYDLQLQQVLLDEQALIANEIQANQDVIPLPYNPNDTVLHIPKSRHLPAFTITLEPDHSRTRQLMFGVFNAAAYRYLMTDDFSEARKEGLAVFKHVWRYLDIIDLTDENRATWLKDYETWRVSVGGVKTQSTGLDQTKLMIVDALALGAFTETLTDYEREYLVSLTKTPVAPREEADPINLNQWFSQHTWLRRDDIGIGHELYTRLGSPKVLMNSFRITIENTLLYLQTCKNALIDSFRLAGLKPEDIPLLAEITVTDAQSKPQRIRSAKTEMFNRLRQKLMQLIDDIPHLKDALELVVFTETLPPCRKEIFDKLLANQPIKATSGYRTNGFFTTIKKAGLFDFDFLRRLALHADSSPDNETMPVSLAESLLFSYMMAFQTVQASDIPKLTLRDFKFVRRINGAITHIESDYFKGRTKNNVHQVETLKTKDDTGKAVLRYIKDVTGLREQDKPLTPVIQKDAVGPASETGLLFLACVGTALWHVINEKHQAQRVAPVFPKAMQAMLCNGMSSMSARKAKTSCELVLPATFFGFAHIKTSAVYASSDSFDPTSLINLRSHTNYTERECYLVELNQEWQNNCGRVTRAVMRDLYVNVFKASESDKQLFESEFTKAVEHMKARADDVLACLKVVTEQTSGRVDELGLVSTGAQVEGDLPDTIYIQDSPETVLKLKHFLVQLQEKHTLLRVCAPEFLFFTALPTAEWIESLFDNKRFSKASLEKGQEMYDQYQSHLPPHFTAQLS</sequence>
<gene>
    <name evidence="1" type="ORF">J2W69_002646</name>
</gene>
<protein>
    <recommendedName>
        <fullName evidence="3">Integrase</fullName>
    </recommendedName>
</protein>
<name>A0ABU1W159_9GAMM</name>
<organism evidence="1 2">
    <name type="scientific">Rheinheimera soli</name>
    <dbReference type="NCBI Taxonomy" id="443616"/>
    <lineage>
        <taxon>Bacteria</taxon>
        <taxon>Pseudomonadati</taxon>
        <taxon>Pseudomonadota</taxon>
        <taxon>Gammaproteobacteria</taxon>
        <taxon>Chromatiales</taxon>
        <taxon>Chromatiaceae</taxon>
        <taxon>Rheinheimera</taxon>
    </lineage>
</organism>
<reference evidence="1 2" key="1">
    <citation type="submission" date="2023-07" db="EMBL/GenBank/DDBJ databases">
        <title>Sorghum-associated microbial communities from plants grown in Nebraska, USA.</title>
        <authorList>
            <person name="Schachtman D."/>
        </authorList>
    </citation>
    <scope>NUCLEOTIDE SEQUENCE [LARGE SCALE GENOMIC DNA]</scope>
    <source>
        <strain evidence="1 2">4138</strain>
    </source>
</reference>
<accession>A0ABU1W159</accession>
<evidence type="ECO:0000313" key="1">
    <source>
        <dbReference type="EMBL" id="MDR7121689.1"/>
    </source>
</evidence>
<comment type="caution">
    <text evidence="1">The sequence shown here is derived from an EMBL/GenBank/DDBJ whole genome shotgun (WGS) entry which is preliminary data.</text>
</comment>
<dbReference type="Proteomes" id="UP001257909">
    <property type="component" value="Unassembled WGS sequence"/>
</dbReference>
<evidence type="ECO:0000313" key="2">
    <source>
        <dbReference type="Proteomes" id="UP001257909"/>
    </source>
</evidence>
<keyword evidence="2" id="KW-1185">Reference proteome</keyword>